<dbReference type="InterPro" id="IPR010982">
    <property type="entry name" value="Lambda_DNA-bd_dom_sf"/>
</dbReference>
<dbReference type="Proteomes" id="UP000255389">
    <property type="component" value="Unassembled WGS sequence"/>
</dbReference>
<dbReference type="AlphaFoldDB" id="A0A378WCN3"/>
<reference evidence="2 3" key="1">
    <citation type="submission" date="2018-06" db="EMBL/GenBank/DDBJ databases">
        <authorList>
            <consortium name="Pathogen Informatics"/>
            <person name="Doyle S."/>
        </authorList>
    </citation>
    <scope>NUCLEOTIDE SEQUENCE [LARGE SCALE GENOMIC DNA]</scope>
    <source>
        <strain evidence="2 3">NCTC1542</strain>
    </source>
</reference>
<dbReference type="Gene3D" id="1.10.3100.10">
    <property type="entry name" value="Putative cytoplasmic protein"/>
    <property type="match status" value="1"/>
</dbReference>
<dbReference type="CDD" id="cd00093">
    <property type="entry name" value="HTH_XRE"/>
    <property type="match status" value="1"/>
</dbReference>
<evidence type="ECO:0000313" key="3">
    <source>
        <dbReference type="Proteomes" id="UP000255389"/>
    </source>
</evidence>
<dbReference type="SUPFAM" id="SSF47413">
    <property type="entry name" value="lambda repressor-like DNA-binding domains"/>
    <property type="match status" value="1"/>
</dbReference>
<feature type="domain" description="HTH cro/C1-type" evidence="1">
    <location>
        <begin position="6"/>
        <end position="52"/>
    </location>
</feature>
<evidence type="ECO:0000313" key="2">
    <source>
        <dbReference type="EMBL" id="SUA31585.1"/>
    </source>
</evidence>
<protein>
    <submittedName>
        <fullName evidence="2">Putative zinc finger/helix-turn-helix protein, YgiT family</fullName>
    </submittedName>
</protein>
<organism evidence="2 3">
    <name type="scientific">Mycolicibacterium fortuitum</name>
    <name type="common">Mycobacterium fortuitum</name>
    <dbReference type="NCBI Taxonomy" id="1766"/>
    <lineage>
        <taxon>Bacteria</taxon>
        <taxon>Bacillati</taxon>
        <taxon>Actinomycetota</taxon>
        <taxon>Actinomycetes</taxon>
        <taxon>Mycobacteriales</taxon>
        <taxon>Mycobacteriaceae</taxon>
        <taxon>Mycolicibacterium</taxon>
    </lineage>
</organism>
<name>A0A378WCN3_MYCFO</name>
<evidence type="ECO:0000259" key="1">
    <source>
        <dbReference type="PROSITE" id="PS50943"/>
    </source>
</evidence>
<proteinExistence type="predicted"/>
<dbReference type="PROSITE" id="PS50943">
    <property type="entry name" value="HTH_CROC1"/>
    <property type="match status" value="1"/>
</dbReference>
<dbReference type="GO" id="GO:0003677">
    <property type="term" value="F:DNA binding"/>
    <property type="evidence" value="ECO:0007669"/>
    <property type="project" value="InterPro"/>
</dbReference>
<dbReference type="InterPro" id="IPR027910">
    <property type="entry name" value="YdiL_sf"/>
</dbReference>
<dbReference type="Pfam" id="PF01381">
    <property type="entry name" value="HTH_3"/>
    <property type="match status" value="1"/>
</dbReference>
<dbReference type="SMART" id="SM00530">
    <property type="entry name" value="HTH_XRE"/>
    <property type="match status" value="1"/>
</dbReference>
<dbReference type="InterPro" id="IPR001387">
    <property type="entry name" value="Cro/C1-type_HTH"/>
</dbReference>
<dbReference type="EMBL" id="UGQY01000006">
    <property type="protein sequence ID" value="SUA31585.1"/>
    <property type="molecule type" value="Genomic_DNA"/>
</dbReference>
<gene>
    <name evidence="2" type="ORF">NCTC1542_06940</name>
</gene>
<sequence>MNPAEIRCRRERLGLTAESLAQVLGIDERNVRRWERGTQGISERNVEQIVQIERRYAQLVEELAAGDRDPLITFATDEQLWKAHPQLRPIPARLHRGAAAEAILRCGGQIAYAAEPVG</sequence>
<accession>A0A378WCN3</accession>